<evidence type="ECO:0000313" key="2">
    <source>
        <dbReference type="EMBL" id="MDO9710095.1"/>
    </source>
</evidence>
<gene>
    <name evidence="2" type="ORF">Q7A36_17210</name>
</gene>
<dbReference type="Gene3D" id="3.40.50.2300">
    <property type="match status" value="1"/>
</dbReference>
<dbReference type="EMBL" id="JAUTWS010000015">
    <property type="protein sequence ID" value="MDO9710095.1"/>
    <property type="molecule type" value="Genomic_DNA"/>
</dbReference>
<dbReference type="Proteomes" id="UP001243009">
    <property type="component" value="Unassembled WGS sequence"/>
</dbReference>
<dbReference type="RefSeq" id="WP_305104957.1">
    <property type="nucleotide sequence ID" value="NZ_JAUTWS010000015.1"/>
</dbReference>
<evidence type="ECO:0000259" key="1">
    <source>
        <dbReference type="Pfam" id="PF03709"/>
    </source>
</evidence>
<dbReference type="Pfam" id="PF03709">
    <property type="entry name" value="OKR_DC_1_N"/>
    <property type="match status" value="1"/>
</dbReference>
<name>A0ABT9E1Q6_9PROT</name>
<comment type="caution">
    <text evidence="2">The sequence shown here is derived from an EMBL/GenBank/DDBJ whole genome shotgun (WGS) entry which is preliminary data.</text>
</comment>
<keyword evidence="3" id="KW-1185">Reference proteome</keyword>
<evidence type="ECO:0000313" key="3">
    <source>
        <dbReference type="Proteomes" id="UP001243009"/>
    </source>
</evidence>
<proteinExistence type="predicted"/>
<dbReference type="InterPro" id="IPR005308">
    <property type="entry name" value="OKR_de-COase_N"/>
</dbReference>
<accession>A0ABT9E1Q6</accession>
<feature type="domain" description="Orn/Lys/Arg decarboxylase N-terminal" evidence="1">
    <location>
        <begin position="21"/>
        <end position="84"/>
    </location>
</feature>
<sequence>MECARRFKLLVCAPNFDETDLEGARLREILQRVEGAGYAVTRARRDDDAELVILTDAAIGCIIVDWGKKGLQGKSAALISLVRRGLDAPSTRCLPRSMSARR</sequence>
<organism evidence="2 3">
    <name type="scientific">Paracraurococcus lichenis</name>
    <dbReference type="NCBI Taxonomy" id="3064888"/>
    <lineage>
        <taxon>Bacteria</taxon>
        <taxon>Pseudomonadati</taxon>
        <taxon>Pseudomonadota</taxon>
        <taxon>Alphaproteobacteria</taxon>
        <taxon>Acetobacterales</taxon>
        <taxon>Roseomonadaceae</taxon>
        <taxon>Paracraurococcus</taxon>
    </lineage>
</organism>
<reference evidence="2 3" key="1">
    <citation type="submission" date="2023-08" db="EMBL/GenBank/DDBJ databases">
        <title>The draft genome sequence of Paracraurococcus sp. LOR1-02.</title>
        <authorList>
            <person name="Kingkaew E."/>
            <person name="Tanasupawat S."/>
        </authorList>
    </citation>
    <scope>NUCLEOTIDE SEQUENCE [LARGE SCALE GENOMIC DNA]</scope>
    <source>
        <strain evidence="2 3">LOR1-02</strain>
    </source>
</reference>
<protein>
    <submittedName>
        <fullName evidence="2">Orn/Lys/Arg decarboxylase N-terminal domain-containing protein</fullName>
    </submittedName>
</protein>